<evidence type="ECO:0000313" key="8">
    <source>
        <dbReference type="EnsemblPlants" id="AET01257"/>
    </source>
</evidence>
<dbReference type="InterPro" id="IPR011598">
    <property type="entry name" value="bHLH_dom"/>
</dbReference>
<proteinExistence type="predicted"/>
<evidence type="ECO:0000256" key="1">
    <source>
        <dbReference type="ARBA" id="ARBA00004123"/>
    </source>
</evidence>
<organism evidence="7 9">
    <name type="scientific">Medicago truncatula</name>
    <name type="common">Barrel medic</name>
    <name type="synonym">Medicago tribuloides</name>
    <dbReference type="NCBI Taxonomy" id="3880"/>
    <lineage>
        <taxon>Eukaryota</taxon>
        <taxon>Viridiplantae</taxon>
        <taxon>Streptophyta</taxon>
        <taxon>Embryophyta</taxon>
        <taxon>Tracheophyta</taxon>
        <taxon>Spermatophyta</taxon>
        <taxon>Magnoliopsida</taxon>
        <taxon>eudicotyledons</taxon>
        <taxon>Gunneridae</taxon>
        <taxon>Pentapetalae</taxon>
        <taxon>rosids</taxon>
        <taxon>fabids</taxon>
        <taxon>Fabales</taxon>
        <taxon>Fabaceae</taxon>
        <taxon>Papilionoideae</taxon>
        <taxon>50 kb inversion clade</taxon>
        <taxon>NPAAA clade</taxon>
        <taxon>Hologalegina</taxon>
        <taxon>IRL clade</taxon>
        <taxon>Trifolieae</taxon>
        <taxon>Medicago</taxon>
    </lineage>
</organism>
<feature type="coiled-coil region" evidence="5">
    <location>
        <begin position="169"/>
        <end position="196"/>
    </location>
</feature>
<dbReference type="eggNOG" id="ENOG502QWBY">
    <property type="taxonomic scope" value="Eukaryota"/>
</dbReference>
<dbReference type="GO" id="GO:0005634">
    <property type="term" value="C:nucleus"/>
    <property type="evidence" value="ECO:0007669"/>
    <property type="project" value="UniProtKB-SubCell"/>
</dbReference>
<evidence type="ECO:0000256" key="5">
    <source>
        <dbReference type="SAM" id="Coils"/>
    </source>
</evidence>
<dbReference type="Proteomes" id="UP000002051">
    <property type="component" value="Chromosome 8"/>
</dbReference>
<dbReference type="EMBL" id="CM001224">
    <property type="protein sequence ID" value="AET01257.2"/>
    <property type="molecule type" value="Genomic_DNA"/>
</dbReference>
<keyword evidence="5" id="KW-0175">Coiled coil</keyword>
<evidence type="ECO:0000313" key="9">
    <source>
        <dbReference type="Proteomes" id="UP000002051"/>
    </source>
</evidence>
<accession>A0A0C3XW68</accession>
<dbReference type="InterPro" id="IPR052610">
    <property type="entry name" value="bHLH_transcription_regulator"/>
</dbReference>
<evidence type="ECO:0000259" key="6">
    <source>
        <dbReference type="PROSITE" id="PS50888"/>
    </source>
</evidence>
<protein>
    <submittedName>
        <fullName evidence="7">Helix loop helix DNA-binding domain protein</fullName>
    </submittedName>
</protein>
<keyword evidence="4" id="KW-0539">Nucleus</keyword>
<dbReference type="Pfam" id="PF00010">
    <property type="entry name" value="HLH"/>
    <property type="match status" value="1"/>
</dbReference>
<comment type="subcellular location">
    <subcellularLocation>
        <location evidence="1">Nucleus</location>
    </subcellularLocation>
</comment>
<dbReference type="SUPFAM" id="SSF47459">
    <property type="entry name" value="HLH, helix-loop-helix DNA-binding domain"/>
    <property type="match status" value="1"/>
</dbReference>
<dbReference type="InterPro" id="IPR036638">
    <property type="entry name" value="HLH_DNA-bd_sf"/>
</dbReference>
<reference evidence="8" key="3">
    <citation type="submission" date="2015-04" db="UniProtKB">
        <authorList>
            <consortium name="EnsemblPlants"/>
        </authorList>
    </citation>
    <scope>IDENTIFICATION</scope>
    <source>
        <strain evidence="8">cv. Jemalong A17</strain>
    </source>
</reference>
<keyword evidence="3" id="KW-0804">Transcription</keyword>
<keyword evidence="2" id="KW-0805">Transcription regulation</keyword>
<keyword evidence="9" id="KW-1185">Reference proteome</keyword>
<evidence type="ECO:0000256" key="2">
    <source>
        <dbReference type="ARBA" id="ARBA00023015"/>
    </source>
</evidence>
<evidence type="ECO:0000256" key="4">
    <source>
        <dbReference type="ARBA" id="ARBA00023242"/>
    </source>
</evidence>
<dbReference type="Gene3D" id="4.10.280.10">
    <property type="entry name" value="Helix-loop-helix DNA-binding domain"/>
    <property type="match status" value="1"/>
</dbReference>
<gene>
    <name evidence="7" type="ordered locus">MTR_8g009010</name>
</gene>
<dbReference type="GO" id="GO:0046983">
    <property type="term" value="F:protein dimerization activity"/>
    <property type="evidence" value="ECO:0007669"/>
    <property type="project" value="InterPro"/>
</dbReference>
<dbReference type="PaxDb" id="3880-AET01257"/>
<dbReference type="AlphaFoldDB" id="G7LCK6"/>
<dbReference type="STRING" id="3880.G7LCK6"/>
<evidence type="ECO:0000313" key="7">
    <source>
        <dbReference type="EMBL" id="AET01257.2"/>
    </source>
</evidence>
<reference evidence="7 9" key="2">
    <citation type="journal article" date="2014" name="BMC Genomics">
        <title>An improved genome release (version Mt4.0) for the model legume Medicago truncatula.</title>
        <authorList>
            <person name="Tang H."/>
            <person name="Krishnakumar V."/>
            <person name="Bidwell S."/>
            <person name="Rosen B."/>
            <person name="Chan A."/>
            <person name="Zhou S."/>
            <person name="Gentzbittel L."/>
            <person name="Childs K.L."/>
            <person name="Yandell M."/>
            <person name="Gundlach H."/>
            <person name="Mayer K.F."/>
            <person name="Schwartz D.C."/>
            <person name="Town C.D."/>
        </authorList>
    </citation>
    <scope>GENOME REANNOTATION</scope>
    <source>
        <strain evidence="8 9">cv. Jemalong A17</strain>
    </source>
</reference>
<evidence type="ECO:0000256" key="3">
    <source>
        <dbReference type="ARBA" id="ARBA00023163"/>
    </source>
</evidence>
<dbReference type="PROSITE" id="PS50888">
    <property type="entry name" value="BHLH"/>
    <property type="match status" value="1"/>
</dbReference>
<dbReference type="HOGENOM" id="CLU_046481_1_0_1"/>
<dbReference type="SMART" id="SM00353">
    <property type="entry name" value="HLH"/>
    <property type="match status" value="1"/>
</dbReference>
<dbReference type="GO" id="GO:0003677">
    <property type="term" value="F:DNA binding"/>
    <property type="evidence" value="ECO:0007669"/>
    <property type="project" value="UniProtKB-KW"/>
</dbReference>
<dbReference type="EnsemblPlants" id="AET01257">
    <property type="protein sequence ID" value="AET01257"/>
    <property type="gene ID" value="MTR_8g009010"/>
</dbReference>
<accession>G7LCK6</accession>
<reference evidence="7 9" key="1">
    <citation type="journal article" date="2011" name="Nature">
        <title>The Medicago genome provides insight into the evolution of rhizobial symbioses.</title>
        <authorList>
            <person name="Young N.D."/>
            <person name="Debelle F."/>
            <person name="Oldroyd G.E."/>
            <person name="Geurts R."/>
            <person name="Cannon S.B."/>
            <person name="Udvardi M.K."/>
            <person name="Benedito V.A."/>
            <person name="Mayer K.F."/>
            <person name="Gouzy J."/>
            <person name="Schoof H."/>
            <person name="Van de Peer Y."/>
            <person name="Proost S."/>
            <person name="Cook D.R."/>
            <person name="Meyers B.C."/>
            <person name="Spannagl M."/>
            <person name="Cheung F."/>
            <person name="De Mita S."/>
            <person name="Krishnakumar V."/>
            <person name="Gundlach H."/>
            <person name="Zhou S."/>
            <person name="Mudge J."/>
            <person name="Bharti A.K."/>
            <person name="Murray J.D."/>
            <person name="Naoumkina M.A."/>
            <person name="Rosen B."/>
            <person name="Silverstein K.A."/>
            <person name="Tang H."/>
            <person name="Rombauts S."/>
            <person name="Zhao P.X."/>
            <person name="Zhou P."/>
            <person name="Barbe V."/>
            <person name="Bardou P."/>
            <person name="Bechner M."/>
            <person name="Bellec A."/>
            <person name="Berger A."/>
            <person name="Berges H."/>
            <person name="Bidwell S."/>
            <person name="Bisseling T."/>
            <person name="Choisne N."/>
            <person name="Couloux A."/>
            <person name="Denny R."/>
            <person name="Deshpande S."/>
            <person name="Dai X."/>
            <person name="Doyle J.J."/>
            <person name="Dudez A.M."/>
            <person name="Farmer A.D."/>
            <person name="Fouteau S."/>
            <person name="Franken C."/>
            <person name="Gibelin C."/>
            <person name="Gish J."/>
            <person name="Goldstein S."/>
            <person name="Gonzalez A.J."/>
            <person name="Green P.J."/>
            <person name="Hallab A."/>
            <person name="Hartog M."/>
            <person name="Hua A."/>
            <person name="Humphray S.J."/>
            <person name="Jeong D.H."/>
            <person name="Jing Y."/>
            <person name="Jocker A."/>
            <person name="Kenton S.M."/>
            <person name="Kim D.J."/>
            <person name="Klee K."/>
            <person name="Lai H."/>
            <person name="Lang C."/>
            <person name="Lin S."/>
            <person name="Macmil S.L."/>
            <person name="Magdelenat G."/>
            <person name="Matthews L."/>
            <person name="McCorrison J."/>
            <person name="Monaghan E.L."/>
            <person name="Mun J.H."/>
            <person name="Najar F.Z."/>
            <person name="Nicholson C."/>
            <person name="Noirot C."/>
            <person name="O'Bleness M."/>
            <person name="Paule C.R."/>
            <person name="Poulain J."/>
            <person name="Prion F."/>
            <person name="Qin B."/>
            <person name="Qu C."/>
            <person name="Retzel E.F."/>
            <person name="Riddle C."/>
            <person name="Sallet E."/>
            <person name="Samain S."/>
            <person name="Samson N."/>
            <person name="Sanders I."/>
            <person name="Saurat O."/>
            <person name="Scarpelli C."/>
            <person name="Schiex T."/>
            <person name="Segurens B."/>
            <person name="Severin A.J."/>
            <person name="Sherrier D.J."/>
            <person name="Shi R."/>
            <person name="Sims S."/>
            <person name="Singer S.R."/>
            <person name="Sinharoy S."/>
            <person name="Sterck L."/>
            <person name="Viollet A."/>
            <person name="Wang B.B."/>
            <person name="Wang K."/>
            <person name="Wang M."/>
            <person name="Wang X."/>
            <person name="Warfsmann J."/>
            <person name="Weissenbach J."/>
            <person name="White D.D."/>
            <person name="White J.D."/>
            <person name="Wiley G.B."/>
            <person name="Wincker P."/>
            <person name="Xing Y."/>
            <person name="Yang L."/>
            <person name="Yao Z."/>
            <person name="Ying F."/>
            <person name="Zhai J."/>
            <person name="Zhou L."/>
            <person name="Zuber A."/>
            <person name="Denarie J."/>
            <person name="Dixon R.A."/>
            <person name="May G.D."/>
            <person name="Schwartz D.C."/>
            <person name="Rogers J."/>
            <person name="Quetier F."/>
            <person name="Town C.D."/>
            <person name="Roe B.A."/>
        </authorList>
    </citation>
    <scope>NUCLEOTIDE SEQUENCE [LARGE SCALE GENOMIC DNA]</scope>
    <source>
        <strain evidence="7">A17</strain>
        <strain evidence="8 9">cv. Jemalong A17</strain>
    </source>
</reference>
<dbReference type="InterPro" id="IPR054502">
    <property type="entry name" value="bHLH-TF_ACT-like_plant"/>
</dbReference>
<dbReference type="PANTHER" id="PTHR45959:SF2">
    <property type="entry name" value="BHLH TRANSCRIPTION FACTOR"/>
    <property type="match status" value="1"/>
</dbReference>
<dbReference type="Pfam" id="PF22754">
    <property type="entry name" value="bHLH-TF_ACT-like_plant"/>
    <property type="match status" value="1"/>
</dbReference>
<keyword evidence="7" id="KW-0238">DNA-binding</keyword>
<name>G7LCK6_MEDTR</name>
<sequence>MGYDKSHFYLDEDKFQREIVQHQPSFSFESGNSQSSTIQYMNNIVDNVCVTNTVHENIAQEYTWATNSQQLPPSQYILSFENSTMQPSPNSDIATCSSIMVQETTTLNNNVSSELPKIIKKRTKNLRSSCEMQDHIMAERKRRQVLTERFIALSATIPGLKKTGKVYILQEAINYVKQLQERVKKLEKEVPRVEARVIDKEILIGIHCEKQKDIVVRLMALLQNLHLSVASRSSVLPFGSSTLKVTIIAQMDDEFCMSINDLIKVLRNISWSHVRIKRIFLNQLLFMSALKLVENFVWWVFVCLQRKILPKKQSKGEIIL</sequence>
<feature type="domain" description="BHLH" evidence="6">
    <location>
        <begin position="130"/>
        <end position="179"/>
    </location>
</feature>
<dbReference type="PANTHER" id="PTHR45959">
    <property type="entry name" value="BHLH TRANSCRIPTION FACTOR"/>
    <property type="match status" value="1"/>
</dbReference>